<evidence type="ECO:0000313" key="3">
    <source>
        <dbReference type="Proteomes" id="UP000188354"/>
    </source>
</evidence>
<sequence length="77" mass="8380">MGNCGGSPKTNEGEEIPVPAPVVVEEVLKVQDNNSLITQNGEATKVEESKSEEVKVEGKEEKKAEKEDAKPETKEQK</sequence>
<reference evidence="2 3" key="1">
    <citation type="journal article" date="2017" name="Plant Biotechnol. J.">
        <title>A comprehensive draft genome sequence for lupin (Lupinus angustifolius), an emerging health food: insights into plant-microbe interactions and legume evolution.</title>
        <authorList>
            <person name="Hane J.K."/>
            <person name="Ming Y."/>
            <person name="Kamphuis L.G."/>
            <person name="Nelson M.N."/>
            <person name="Garg G."/>
            <person name="Atkins C.A."/>
            <person name="Bayer P.E."/>
            <person name="Bravo A."/>
            <person name="Bringans S."/>
            <person name="Cannon S."/>
            <person name="Edwards D."/>
            <person name="Foley R."/>
            <person name="Gao L.L."/>
            <person name="Harrison M.J."/>
            <person name="Huang W."/>
            <person name="Hurgobin B."/>
            <person name="Li S."/>
            <person name="Liu C.W."/>
            <person name="McGrath A."/>
            <person name="Morahan G."/>
            <person name="Murray J."/>
            <person name="Weller J."/>
            <person name="Jian J."/>
            <person name="Singh K.B."/>
        </authorList>
    </citation>
    <scope>NUCLEOTIDE SEQUENCE [LARGE SCALE GENOMIC DNA]</scope>
    <source>
        <strain evidence="3">cv. Tanjil</strain>
        <tissue evidence="2">Whole plant</tissue>
    </source>
</reference>
<protein>
    <submittedName>
        <fullName evidence="2">Uncharacterized protein</fullName>
    </submittedName>
</protein>
<dbReference type="EMBL" id="CM007364">
    <property type="protein sequence ID" value="OIW13618.1"/>
    <property type="molecule type" value="Genomic_DNA"/>
</dbReference>
<dbReference type="Gramene" id="OIW13618">
    <property type="protein sequence ID" value="OIW13618"/>
    <property type="gene ID" value="TanjilG_07960"/>
</dbReference>
<evidence type="ECO:0000313" key="2">
    <source>
        <dbReference type="EMBL" id="OIW13618.1"/>
    </source>
</evidence>
<organism evidence="2 3">
    <name type="scientific">Lupinus angustifolius</name>
    <name type="common">Narrow-leaved blue lupine</name>
    <dbReference type="NCBI Taxonomy" id="3871"/>
    <lineage>
        <taxon>Eukaryota</taxon>
        <taxon>Viridiplantae</taxon>
        <taxon>Streptophyta</taxon>
        <taxon>Embryophyta</taxon>
        <taxon>Tracheophyta</taxon>
        <taxon>Spermatophyta</taxon>
        <taxon>Magnoliopsida</taxon>
        <taxon>eudicotyledons</taxon>
        <taxon>Gunneridae</taxon>
        <taxon>Pentapetalae</taxon>
        <taxon>rosids</taxon>
        <taxon>fabids</taxon>
        <taxon>Fabales</taxon>
        <taxon>Fabaceae</taxon>
        <taxon>Papilionoideae</taxon>
        <taxon>50 kb inversion clade</taxon>
        <taxon>genistoids sensu lato</taxon>
        <taxon>core genistoids</taxon>
        <taxon>Genisteae</taxon>
        <taxon>Lupinus</taxon>
    </lineage>
</organism>
<accession>A0A4P1RLH1</accession>
<dbReference type="AlphaFoldDB" id="A0A4P1RLH1"/>
<evidence type="ECO:0000256" key="1">
    <source>
        <dbReference type="SAM" id="MobiDB-lite"/>
    </source>
</evidence>
<dbReference type="Proteomes" id="UP000188354">
    <property type="component" value="Chromosome LG04"/>
</dbReference>
<gene>
    <name evidence="2" type="ORF">TanjilG_07960</name>
</gene>
<name>A0A4P1RLH1_LUPAN</name>
<proteinExistence type="predicted"/>
<keyword evidence="3" id="KW-1185">Reference proteome</keyword>
<feature type="region of interest" description="Disordered" evidence="1">
    <location>
        <begin position="34"/>
        <end position="77"/>
    </location>
</feature>
<feature type="compositionally biased region" description="Basic and acidic residues" evidence="1">
    <location>
        <begin position="44"/>
        <end position="77"/>
    </location>
</feature>